<proteinExistence type="predicted"/>
<dbReference type="Pfam" id="PF05057">
    <property type="entry name" value="DUF676"/>
    <property type="match status" value="1"/>
</dbReference>
<feature type="chain" id="PRO_5006838882" description="DUF676 domain-containing protein" evidence="1">
    <location>
        <begin position="21"/>
        <end position="474"/>
    </location>
</feature>
<evidence type="ECO:0000256" key="1">
    <source>
        <dbReference type="SAM" id="SignalP"/>
    </source>
</evidence>
<evidence type="ECO:0000313" key="4">
    <source>
        <dbReference type="Proteomes" id="UP000069015"/>
    </source>
</evidence>
<dbReference type="SUPFAM" id="SSF53474">
    <property type="entry name" value="alpha/beta-Hydrolases"/>
    <property type="match status" value="1"/>
</dbReference>
<organism evidence="3 4">
    <name type="scientific">Pseudoalteromonas rubra</name>
    <dbReference type="NCBI Taxonomy" id="43658"/>
    <lineage>
        <taxon>Bacteria</taxon>
        <taxon>Pseudomonadati</taxon>
        <taxon>Pseudomonadota</taxon>
        <taxon>Gammaproteobacteria</taxon>
        <taxon>Alteromonadales</taxon>
        <taxon>Pseudoalteromonadaceae</taxon>
        <taxon>Pseudoalteromonas</taxon>
    </lineage>
</organism>
<accession>A0A0U3GE15</accession>
<dbReference type="InterPro" id="IPR029058">
    <property type="entry name" value="AB_hydrolase_fold"/>
</dbReference>
<dbReference type="RefSeq" id="WP_058796335.1">
    <property type="nucleotide sequence ID" value="NZ_CP013611.1"/>
</dbReference>
<keyword evidence="1" id="KW-0732">Signal</keyword>
<dbReference type="Proteomes" id="UP000069015">
    <property type="component" value="Chromosome 1"/>
</dbReference>
<dbReference type="InterPro" id="IPR007751">
    <property type="entry name" value="DUF676_lipase-like"/>
</dbReference>
<dbReference type="AlphaFoldDB" id="A0A0U3GE15"/>
<feature type="domain" description="DUF676" evidence="2">
    <location>
        <begin position="210"/>
        <end position="286"/>
    </location>
</feature>
<sequence length="474" mass="52645">MKIKTITMALLAISASSALAQSQEVDEYGLTIDSSHTISMFSKETQNASTERLTTPFKSLSAQRMSTTSSTNSTWYINSTEMNRVCEWWDGELPLGIEPEPNEGALLESDTQEFAITPQRTCRLWTEYPRYSYGYADVYMGNDNRLNKPVVVVQPYHVDISGSSYTKQAFYNDVNSGGLMSSLRSAGYDVILYRYRYQDKGIEYNADGVKRLLEVINSKSGVSSTSFVGLSMGGVVTRFALREIEKTGSLNNVASFISFDAPHLGANFPRSILDNTNRLLDKVDSSLCGLSGDCREARRQLEAITAKLNTKTFKELIMDTPSGSSDRSALLSKLASLGHVQTVPTLAITNGAQSRTQGAPTAIMTSHFKLHRKWYNGGSKYFKVYTKPSVDNVAGGYADFYQVFSDLIANQSHPITPYVTIGQKHSFVSTRSALAGSANYWDDVAAYPSNNEAHMTLTYTKARKIREWLDRYQN</sequence>
<feature type="signal peptide" evidence="1">
    <location>
        <begin position="1"/>
        <end position="20"/>
    </location>
</feature>
<protein>
    <recommendedName>
        <fullName evidence="2">DUF676 domain-containing protein</fullName>
    </recommendedName>
</protein>
<dbReference type="KEGG" id="prr:AT705_08990"/>
<dbReference type="Gene3D" id="3.40.50.1820">
    <property type="entry name" value="alpha/beta hydrolase"/>
    <property type="match status" value="1"/>
</dbReference>
<reference evidence="3 4" key="1">
    <citation type="submission" date="2015-12" db="EMBL/GenBank/DDBJ databases">
        <title>Complete genome sequence of Pseudoalteromonas rubra SCSIO 6842, harboring a conjugative plasmid.</title>
        <authorList>
            <person name="Li B."/>
            <person name="Wang X."/>
        </authorList>
    </citation>
    <scope>NUCLEOTIDE SEQUENCE [LARGE SCALE GENOMIC DNA]</scope>
    <source>
        <strain evidence="3 4">SCSIO 6842</strain>
    </source>
</reference>
<name>A0A0U3GE15_9GAMM</name>
<dbReference type="EMBL" id="CP013611">
    <property type="protein sequence ID" value="ALU43066.1"/>
    <property type="molecule type" value="Genomic_DNA"/>
</dbReference>
<evidence type="ECO:0000313" key="3">
    <source>
        <dbReference type="EMBL" id="ALU43066.1"/>
    </source>
</evidence>
<evidence type="ECO:0000259" key="2">
    <source>
        <dbReference type="Pfam" id="PF05057"/>
    </source>
</evidence>
<gene>
    <name evidence="3" type="ORF">AT705_08990</name>
</gene>